<feature type="transmembrane region" description="Helical" evidence="8">
    <location>
        <begin position="160"/>
        <end position="182"/>
    </location>
</feature>
<dbReference type="PROSITE" id="PS50928">
    <property type="entry name" value="ABC_TM1"/>
    <property type="match status" value="1"/>
</dbReference>
<dbReference type="NCBIfam" id="TIGR00969">
    <property type="entry name" value="3a0106s02"/>
    <property type="match status" value="1"/>
</dbReference>
<keyword evidence="6 8" id="KW-0472">Membrane</keyword>
<evidence type="ECO:0000259" key="9">
    <source>
        <dbReference type="PROSITE" id="PS50928"/>
    </source>
</evidence>
<dbReference type="InterPro" id="IPR005667">
    <property type="entry name" value="Sulph_transpt2"/>
</dbReference>
<dbReference type="CDD" id="cd06261">
    <property type="entry name" value="TM_PBP2"/>
    <property type="match status" value="1"/>
</dbReference>
<feature type="compositionally biased region" description="Low complexity" evidence="7">
    <location>
        <begin position="34"/>
        <end position="43"/>
    </location>
</feature>
<dbReference type="Pfam" id="PF00528">
    <property type="entry name" value="BPD_transp_1"/>
    <property type="match status" value="1"/>
</dbReference>
<feature type="region of interest" description="Disordered" evidence="7">
    <location>
        <begin position="34"/>
        <end position="82"/>
    </location>
</feature>
<evidence type="ECO:0000313" key="10">
    <source>
        <dbReference type="EMBL" id="KAF5840883.1"/>
    </source>
</evidence>
<keyword evidence="2" id="KW-0813">Transport</keyword>
<feature type="region of interest" description="Disordered" evidence="7">
    <location>
        <begin position="1"/>
        <end position="20"/>
    </location>
</feature>
<keyword evidence="11" id="KW-1185">Reference proteome</keyword>
<dbReference type="Proteomes" id="UP000815325">
    <property type="component" value="Unassembled WGS sequence"/>
</dbReference>
<name>A0ABQ7H1Y9_DUNSA</name>
<dbReference type="Gene3D" id="1.10.3720.10">
    <property type="entry name" value="MetI-like"/>
    <property type="match status" value="1"/>
</dbReference>
<dbReference type="InterPro" id="IPR000515">
    <property type="entry name" value="MetI-like"/>
</dbReference>
<dbReference type="SUPFAM" id="SSF161098">
    <property type="entry name" value="MetI-like"/>
    <property type="match status" value="1"/>
</dbReference>
<dbReference type="NCBIfam" id="TIGR02140">
    <property type="entry name" value="permease_CysW"/>
    <property type="match status" value="1"/>
</dbReference>
<reference evidence="10" key="1">
    <citation type="submission" date="2017-08" db="EMBL/GenBank/DDBJ databases">
        <authorList>
            <person name="Polle J.E."/>
            <person name="Barry K."/>
            <person name="Cushman J."/>
            <person name="Schmutz J."/>
            <person name="Tran D."/>
            <person name="Hathwaick L.T."/>
            <person name="Yim W.C."/>
            <person name="Jenkins J."/>
            <person name="Mckie-Krisberg Z.M."/>
            <person name="Prochnik S."/>
            <person name="Lindquist E."/>
            <person name="Dockter R.B."/>
            <person name="Adam C."/>
            <person name="Molina H."/>
            <person name="Bunkerborg J."/>
            <person name="Jin E."/>
            <person name="Buchheim M."/>
            <person name="Magnuson J."/>
        </authorList>
    </citation>
    <scope>NUCLEOTIDE SEQUENCE</scope>
    <source>
        <strain evidence="10">CCAP 19/18</strain>
    </source>
</reference>
<feature type="transmembrane region" description="Helical" evidence="8">
    <location>
        <begin position="194"/>
        <end position="220"/>
    </location>
</feature>
<keyword evidence="5" id="KW-0764">Sulfate transport</keyword>
<feature type="transmembrane region" description="Helical" evidence="8">
    <location>
        <begin position="115"/>
        <end position="140"/>
    </location>
</feature>
<dbReference type="InterPro" id="IPR011866">
    <property type="entry name" value="CysW_permease"/>
</dbReference>
<dbReference type="InterPro" id="IPR035906">
    <property type="entry name" value="MetI-like_sf"/>
</dbReference>
<accession>A0ABQ7H1Y9</accession>
<dbReference type="PANTHER" id="PTHR30406:SF1">
    <property type="entry name" value="SULFATE TRANSPORT SYSTEM PERMEASE PROTEIN CYSW"/>
    <property type="match status" value="1"/>
</dbReference>
<evidence type="ECO:0000256" key="6">
    <source>
        <dbReference type="ARBA" id="ARBA00023136"/>
    </source>
</evidence>
<feature type="transmembrane region" description="Helical" evidence="8">
    <location>
        <begin position="232"/>
        <end position="256"/>
    </location>
</feature>
<dbReference type="EMBL" id="MU069501">
    <property type="protein sequence ID" value="KAF5840883.1"/>
    <property type="molecule type" value="Genomic_DNA"/>
</dbReference>
<keyword evidence="3 8" id="KW-0812">Transmembrane</keyword>
<feature type="transmembrane region" description="Helical" evidence="8">
    <location>
        <begin position="344"/>
        <end position="362"/>
    </location>
</feature>
<organism evidence="10 11">
    <name type="scientific">Dunaliella salina</name>
    <name type="common">Green alga</name>
    <name type="synonym">Protococcus salinus</name>
    <dbReference type="NCBI Taxonomy" id="3046"/>
    <lineage>
        <taxon>Eukaryota</taxon>
        <taxon>Viridiplantae</taxon>
        <taxon>Chlorophyta</taxon>
        <taxon>core chlorophytes</taxon>
        <taxon>Chlorophyceae</taxon>
        <taxon>CS clade</taxon>
        <taxon>Chlamydomonadales</taxon>
        <taxon>Dunaliellaceae</taxon>
        <taxon>Dunaliella</taxon>
    </lineage>
</organism>
<gene>
    <name evidence="10" type="ORF">DUNSADRAFT_15251</name>
</gene>
<comment type="subcellular location">
    <subcellularLocation>
        <location evidence="1">Plastid membrane</location>
        <topology evidence="1">Multi-pass membrane protein</topology>
    </subcellularLocation>
</comment>
<sequence length="376" mass="39894">MAALLGATAPSLGCSQLTRPPKISDLPLRPSCSCSSLPGPSTSGRRQEEVGLQGSGTSAFPSRHARRTCGMERAGRSGRHSSRRTAIILASGAAGSLGSATGGSGKPVSSPTERLLVGLAIAYITLMVLVPFANVFYQAFHKGFAVFFECLADPDFLHAIKLTLMLAGVAVPVNVLFGLVAAINITRNEFPGKVLLLSLLDLPFSISPVVTGLMLTLLYGRNGWFGPMLQQAGVSVVFAFTGMALATMFVTLPFVVRELIPILETMDLSEEEAARTLGANDWQVFWNVTLPNIRWALLYGTILTNARAMGEFGAVSVISGNILGKTQTLTLFVESAYKEYNTEAAFAAAVLLSTLALMTLFIKDKVEAAAAAETKK</sequence>
<evidence type="ECO:0000256" key="8">
    <source>
        <dbReference type="SAM" id="Phobius"/>
    </source>
</evidence>
<evidence type="ECO:0000256" key="5">
    <source>
        <dbReference type="ARBA" id="ARBA00023032"/>
    </source>
</evidence>
<evidence type="ECO:0000256" key="2">
    <source>
        <dbReference type="ARBA" id="ARBA00022448"/>
    </source>
</evidence>
<evidence type="ECO:0000256" key="1">
    <source>
        <dbReference type="ARBA" id="ARBA00004446"/>
    </source>
</evidence>
<protein>
    <submittedName>
        <fullName evidence="10">ABC transporter type 1, transmembrane domain MetI-like protein</fullName>
    </submittedName>
</protein>
<proteinExistence type="predicted"/>
<evidence type="ECO:0000256" key="4">
    <source>
        <dbReference type="ARBA" id="ARBA00022989"/>
    </source>
</evidence>
<keyword evidence="4 8" id="KW-1133">Transmembrane helix</keyword>
<dbReference type="PANTHER" id="PTHR30406">
    <property type="entry name" value="SULFATE TRANSPORT SYSTEM PERMEASE PROTEIN"/>
    <property type="match status" value="1"/>
</dbReference>
<evidence type="ECO:0000313" key="11">
    <source>
        <dbReference type="Proteomes" id="UP000815325"/>
    </source>
</evidence>
<evidence type="ECO:0000256" key="7">
    <source>
        <dbReference type="SAM" id="MobiDB-lite"/>
    </source>
</evidence>
<feature type="domain" description="ABC transmembrane type-1" evidence="9">
    <location>
        <begin position="160"/>
        <end position="363"/>
    </location>
</feature>
<evidence type="ECO:0000256" key="3">
    <source>
        <dbReference type="ARBA" id="ARBA00022692"/>
    </source>
</evidence>
<comment type="caution">
    <text evidence="10">The sequence shown here is derived from an EMBL/GenBank/DDBJ whole genome shotgun (WGS) entry which is preliminary data.</text>
</comment>